<evidence type="ECO:0000259" key="3">
    <source>
        <dbReference type="PROSITE" id="PS50835"/>
    </source>
</evidence>
<dbReference type="Pfam" id="PF25305">
    <property type="entry name" value="Ig_PDGFR_d4"/>
    <property type="match status" value="1"/>
</dbReference>
<dbReference type="GeneTree" id="ENSGT00940000156021"/>
<dbReference type="Proteomes" id="UP000261380">
    <property type="component" value="Unplaced"/>
</dbReference>
<dbReference type="InterPro" id="IPR036179">
    <property type="entry name" value="Ig-like_dom_sf"/>
</dbReference>
<evidence type="ECO:0000256" key="2">
    <source>
        <dbReference type="ARBA" id="ARBA00019671"/>
    </source>
</evidence>
<dbReference type="Pfam" id="PF07679">
    <property type="entry name" value="I-set"/>
    <property type="match status" value="2"/>
</dbReference>
<dbReference type="InterPro" id="IPR003598">
    <property type="entry name" value="Ig_sub2"/>
</dbReference>
<reference evidence="4" key="2">
    <citation type="submission" date="2025-09" db="UniProtKB">
        <authorList>
            <consortium name="Ensembl"/>
        </authorList>
    </citation>
    <scope>IDENTIFICATION</scope>
</reference>
<dbReference type="InterPro" id="IPR013783">
    <property type="entry name" value="Ig-like_fold"/>
</dbReference>
<evidence type="ECO:0000256" key="1">
    <source>
        <dbReference type="ARBA" id="ARBA00011360"/>
    </source>
</evidence>
<accession>A0A3B5LUE4</accession>
<reference evidence="4" key="1">
    <citation type="submission" date="2025-08" db="UniProtKB">
        <authorList>
            <consortium name="Ensembl"/>
        </authorList>
    </citation>
    <scope>IDENTIFICATION</scope>
</reference>
<dbReference type="SMART" id="SM00408">
    <property type="entry name" value="IGc2"/>
    <property type="match status" value="3"/>
</dbReference>
<sequence>MHKWVTIHKLGPKLLTCPVLGSTRLNLRPSFPPILLPDEDEIVVPLHEPFTLTCRGGAKLMWETPYDMLEESQEDNSGLFVTTIAVDEATAMHTGYYVCLYNDHTAEETKTSSIYVYVSDPDSLFVPNFINHVPVDQNEIEIPCRVSDPSAIVTLVNVDTNQTIPSDYDSKKGALGIFPTGTYVCKAIINGKEHTSEQYILSAKRTALLVGDTITVNCLAQGPYLLEDNWKYPGKPVRSQGQILYTLTIPQASTKDSGIYSCSITAVASRDTQTKEIAIQVFAGEFLSIKPEFRDHESAELDDVREFIATISSFPDAHVTWLKDGVPLSDLIAEISTSLKQTSETSYRSILTLIRVREEDSGNYTLRVENGNQSHEISLNLVVKVPAVIVDLMDIHHGSATGQSAVCITRGQPTPVVEWFICKNIKQ</sequence>
<dbReference type="PROSITE" id="PS50835">
    <property type="entry name" value="IG_LIKE"/>
    <property type="match status" value="2"/>
</dbReference>
<name>A0A3B5LUE4_9TELE</name>
<dbReference type="AlphaFoldDB" id="A0A3B5LUE4"/>
<evidence type="ECO:0000313" key="5">
    <source>
        <dbReference type="Proteomes" id="UP000261380"/>
    </source>
</evidence>
<comment type="subunit">
    <text evidence="1">Forms a complex composed of PDGFRL, TNK2 and GRB2.</text>
</comment>
<proteinExistence type="predicted"/>
<dbReference type="InterPro" id="IPR042495">
    <property type="entry name" value="PDGFRL"/>
</dbReference>
<dbReference type="InterPro" id="IPR007110">
    <property type="entry name" value="Ig-like_dom"/>
</dbReference>
<evidence type="ECO:0000313" key="4">
    <source>
        <dbReference type="Ensembl" id="ENSXCOP00000011439.1"/>
    </source>
</evidence>
<dbReference type="PANTHER" id="PTHR15360:SF4">
    <property type="entry name" value="PROTEIN KINASE DOMAIN-CONTAINING PROTEIN"/>
    <property type="match status" value="1"/>
</dbReference>
<keyword evidence="5" id="KW-1185">Reference proteome</keyword>
<dbReference type="PANTHER" id="PTHR15360">
    <property type="entry name" value="PLATELET-DERIVED GROWTH FACTOR RECEPTOR LIKE"/>
    <property type="match status" value="1"/>
</dbReference>
<dbReference type="InterPro" id="IPR013098">
    <property type="entry name" value="Ig_I-set"/>
</dbReference>
<feature type="domain" description="Ig-like" evidence="3">
    <location>
        <begin position="197"/>
        <end position="278"/>
    </location>
</feature>
<dbReference type="Ensembl" id="ENSXCOT00000011571.1">
    <property type="protein sequence ID" value="ENSXCOP00000011439.1"/>
    <property type="gene ID" value="ENSXCOG00000008639.1"/>
</dbReference>
<dbReference type="SMART" id="SM00409">
    <property type="entry name" value="IG"/>
    <property type="match status" value="3"/>
</dbReference>
<dbReference type="SUPFAM" id="SSF48726">
    <property type="entry name" value="Immunoglobulin"/>
    <property type="match status" value="3"/>
</dbReference>
<dbReference type="InterPro" id="IPR003599">
    <property type="entry name" value="Ig_sub"/>
</dbReference>
<feature type="domain" description="Ig-like" evidence="3">
    <location>
        <begin position="291"/>
        <end position="378"/>
    </location>
</feature>
<dbReference type="STRING" id="32473.ENSXCOP00000011439"/>
<dbReference type="Gene3D" id="2.60.40.10">
    <property type="entry name" value="Immunoglobulins"/>
    <property type="match status" value="4"/>
</dbReference>
<dbReference type="PIRSF" id="PIRSF000615">
    <property type="entry name" value="TyrPK_CSF1-R"/>
    <property type="match status" value="1"/>
</dbReference>
<protein>
    <recommendedName>
        <fullName evidence="2">Platelet-derived growth factor receptor-like protein</fullName>
    </recommendedName>
</protein>
<dbReference type="PRINTS" id="PR01832">
    <property type="entry name" value="VEGFRECEPTOR"/>
</dbReference>
<organism evidence="4 5">
    <name type="scientific">Xiphophorus couchianus</name>
    <name type="common">Monterrey platyfish</name>
    <dbReference type="NCBI Taxonomy" id="32473"/>
    <lineage>
        <taxon>Eukaryota</taxon>
        <taxon>Metazoa</taxon>
        <taxon>Chordata</taxon>
        <taxon>Craniata</taxon>
        <taxon>Vertebrata</taxon>
        <taxon>Euteleostomi</taxon>
        <taxon>Actinopterygii</taxon>
        <taxon>Neopterygii</taxon>
        <taxon>Teleostei</taxon>
        <taxon>Neoteleostei</taxon>
        <taxon>Acanthomorphata</taxon>
        <taxon>Ovalentaria</taxon>
        <taxon>Atherinomorphae</taxon>
        <taxon>Cyprinodontiformes</taxon>
        <taxon>Poeciliidae</taxon>
        <taxon>Poeciliinae</taxon>
        <taxon>Xiphophorus</taxon>
    </lineage>
</organism>